<evidence type="ECO:0000313" key="2">
    <source>
        <dbReference type="EMBL" id="MPY46259.1"/>
    </source>
</evidence>
<accession>A0A5N8WG73</accession>
<evidence type="ECO:0000256" key="1">
    <source>
        <dbReference type="SAM" id="MobiDB-lite"/>
    </source>
</evidence>
<evidence type="ECO:0008006" key="4">
    <source>
        <dbReference type="Google" id="ProtNLM"/>
    </source>
</evidence>
<feature type="compositionally biased region" description="Basic and acidic residues" evidence="1">
    <location>
        <begin position="23"/>
        <end position="33"/>
    </location>
</feature>
<dbReference type="AlphaFoldDB" id="A0A5N8WG73"/>
<keyword evidence="3" id="KW-1185">Reference proteome</keyword>
<reference evidence="2 3" key="1">
    <citation type="submission" date="2019-07" db="EMBL/GenBank/DDBJ databases">
        <title>New species of Amycolatopsis and Streptomyces.</title>
        <authorList>
            <person name="Duangmal K."/>
            <person name="Teo W.F.A."/>
            <person name="Lipun K."/>
        </authorList>
    </citation>
    <scope>NUCLEOTIDE SEQUENCE [LARGE SCALE GENOMIC DNA]</scope>
    <source>
        <strain evidence="2 3">TISTR 2346</strain>
    </source>
</reference>
<dbReference type="EMBL" id="VJZE01000612">
    <property type="protein sequence ID" value="MPY46259.1"/>
    <property type="molecule type" value="Genomic_DNA"/>
</dbReference>
<proteinExistence type="predicted"/>
<feature type="compositionally biased region" description="Low complexity" evidence="1">
    <location>
        <begin position="40"/>
        <end position="55"/>
    </location>
</feature>
<dbReference type="Proteomes" id="UP000326979">
    <property type="component" value="Unassembled WGS sequence"/>
</dbReference>
<evidence type="ECO:0000313" key="3">
    <source>
        <dbReference type="Proteomes" id="UP000326979"/>
    </source>
</evidence>
<dbReference type="InterPro" id="IPR016123">
    <property type="entry name" value="Mog1/PsbP_a/b/a-sand"/>
</dbReference>
<feature type="region of interest" description="Disordered" evidence="1">
    <location>
        <begin position="23"/>
        <end position="76"/>
    </location>
</feature>
<protein>
    <recommendedName>
        <fullName evidence="4">Serine/arginine repetitive matrix protein 2</fullName>
    </recommendedName>
</protein>
<sequence>MLVAAVLVGAGAGFGGWYLWGRDGDGTHRDGARPEASTVSGTTGASPSESESEPGQTVQGTPSPSPSPPPPGYRKVSEKEFDIAVPEDWKRRTEVSDQGVTLYFYEAPDTRPRRYVEIFKVTERGATPRGTLETAEKDLPKWVGNYRRIDLRDVPDDRGEAAELDYSHHNKQWDVDMRTVYRVIHGDETQLYAVLTSGPAEEWTELRQVLETASDSFCLDGGC</sequence>
<name>A0A5N8WG73_9ACTN</name>
<comment type="caution">
    <text evidence="2">The sequence shown here is derived from an EMBL/GenBank/DDBJ whole genome shotgun (WGS) entry which is preliminary data.</text>
</comment>
<dbReference type="OrthoDB" id="4335221at2"/>
<dbReference type="SUPFAM" id="SSF55724">
    <property type="entry name" value="Mog1p/PsbP-like"/>
    <property type="match status" value="1"/>
</dbReference>
<gene>
    <name evidence="2" type="ORF">FNH04_42060</name>
</gene>
<organism evidence="2 3">
    <name type="scientific">Streptomyces phyllanthi</name>
    <dbReference type="NCBI Taxonomy" id="1803180"/>
    <lineage>
        <taxon>Bacteria</taxon>
        <taxon>Bacillati</taxon>
        <taxon>Actinomycetota</taxon>
        <taxon>Actinomycetes</taxon>
        <taxon>Kitasatosporales</taxon>
        <taxon>Streptomycetaceae</taxon>
        <taxon>Streptomyces</taxon>
    </lineage>
</organism>
<feature type="compositionally biased region" description="Pro residues" evidence="1">
    <location>
        <begin position="63"/>
        <end position="72"/>
    </location>
</feature>